<sequence length="91" mass="10173">MDIEPSELKQSPSIRKSIIAAGRTVLAARANHPGQSLADLYDPLTMPPDLRRAHERLDKVVDPAFGDDKWLKDDDEARLRVLFAGYARMTA</sequence>
<feature type="domain" description="MmeI-like C-terminal" evidence="1">
    <location>
        <begin position="14"/>
        <end position="90"/>
    </location>
</feature>
<protein>
    <recommendedName>
        <fullName evidence="1">MmeI-like C-terminal domain-containing protein</fullName>
    </recommendedName>
</protein>
<dbReference type="AlphaFoldDB" id="A0A5M9ZDQ9"/>
<dbReference type="InterPro" id="IPR046818">
    <property type="entry name" value="MmeI_C"/>
</dbReference>
<gene>
    <name evidence="2" type="ORF">EMB92_01380</name>
</gene>
<comment type="caution">
    <text evidence="2">The sequence shown here is derived from an EMBL/GenBank/DDBJ whole genome shotgun (WGS) entry which is preliminary data.</text>
</comment>
<organism evidence="2 3">
    <name type="scientific">Bifidobacterium callitrichos</name>
    <dbReference type="NCBI Taxonomy" id="762209"/>
    <lineage>
        <taxon>Bacteria</taxon>
        <taxon>Bacillati</taxon>
        <taxon>Actinomycetota</taxon>
        <taxon>Actinomycetes</taxon>
        <taxon>Bifidobacteriales</taxon>
        <taxon>Bifidobacteriaceae</taxon>
        <taxon>Bifidobacterium</taxon>
    </lineage>
</organism>
<reference evidence="2 3" key="1">
    <citation type="journal article" date="2019" name="Syst. Appl. Microbiol.">
        <title>Characterization of Bifidobacterium species in feaces of the Egyptian fruit bat: Description of B. vespertilionis sp. nov. and B. rousetti sp. nov.</title>
        <authorList>
            <person name="Modesto M."/>
            <person name="Satti M."/>
            <person name="Watanabe K."/>
            <person name="Puglisi E."/>
            <person name="Morelli L."/>
            <person name="Huang C.-H."/>
            <person name="Liou J.-S."/>
            <person name="Miyashita M."/>
            <person name="Tamura T."/>
            <person name="Saito S."/>
            <person name="Mori K."/>
            <person name="Huang L."/>
            <person name="Sciavilla P."/>
            <person name="Sandri C."/>
            <person name="Spiezio C."/>
            <person name="Vitali F."/>
            <person name="Cavalieri D."/>
            <person name="Perpetuini G."/>
            <person name="Tofalo R."/>
            <person name="Bonetti A."/>
            <person name="Arita M."/>
            <person name="Mattarelli P."/>
        </authorList>
    </citation>
    <scope>NUCLEOTIDE SEQUENCE [LARGE SCALE GENOMIC DNA]</scope>
    <source>
        <strain evidence="2 3">RST27</strain>
    </source>
</reference>
<accession>A0A5M9ZDQ9</accession>
<dbReference type="Proteomes" id="UP000326060">
    <property type="component" value="Unassembled WGS sequence"/>
</dbReference>
<evidence type="ECO:0000313" key="2">
    <source>
        <dbReference type="EMBL" id="KAA8817270.1"/>
    </source>
</evidence>
<name>A0A5M9ZDQ9_9BIFI</name>
<evidence type="ECO:0000259" key="1">
    <source>
        <dbReference type="Pfam" id="PF20467"/>
    </source>
</evidence>
<dbReference type="EMBL" id="RZJP01000001">
    <property type="protein sequence ID" value="KAA8817270.1"/>
    <property type="molecule type" value="Genomic_DNA"/>
</dbReference>
<proteinExistence type="predicted"/>
<dbReference type="Pfam" id="PF20467">
    <property type="entry name" value="MmeI_C"/>
    <property type="match status" value="1"/>
</dbReference>
<evidence type="ECO:0000313" key="3">
    <source>
        <dbReference type="Proteomes" id="UP000326060"/>
    </source>
</evidence>